<name>A0ABY9EF21_9GAMM</name>
<gene>
    <name evidence="3" type="ORF">M8T91_05270</name>
</gene>
<organism evidence="3 4">
    <name type="scientific">Microbulbifer spongiae</name>
    <dbReference type="NCBI Taxonomy" id="2944933"/>
    <lineage>
        <taxon>Bacteria</taxon>
        <taxon>Pseudomonadati</taxon>
        <taxon>Pseudomonadota</taxon>
        <taxon>Gammaproteobacteria</taxon>
        <taxon>Cellvibrionales</taxon>
        <taxon>Microbulbiferaceae</taxon>
        <taxon>Microbulbifer</taxon>
    </lineage>
</organism>
<evidence type="ECO:0000256" key="1">
    <source>
        <dbReference type="SAM" id="Coils"/>
    </source>
</evidence>
<evidence type="ECO:0000256" key="2">
    <source>
        <dbReference type="SAM" id="SignalP"/>
    </source>
</evidence>
<proteinExistence type="predicted"/>
<dbReference type="RefSeq" id="WP_301417521.1">
    <property type="nucleotide sequence ID" value="NZ_CP098023.1"/>
</dbReference>
<protein>
    <submittedName>
        <fullName evidence="3">Uncharacterized protein</fullName>
    </submittedName>
</protein>
<evidence type="ECO:0000313" key="3">
    <source>
        <dbReference type="EMBL" id="WKD50837.1"/>
    </source>
</evidence>
<feature type="signal peptide" evidence="2">
    <location>
        <begin position="1"/>
        <end position="22"/>
    </location>
</feature>
<keyword evidence="1" id="KW-0175">Coiled coil</keyword>
<keyword evidence="2" id="KW-0732">Signal</keyword>
<reference evidence="3 4" key="1">
    <citation type="submission" date="2022-05" db="EMBL/GenBank/DDBJ databases">
        <title>Microbulbifer sp. nov., isolated from sponge.</title>
        <authorList>
            <person name="Gao L."/>
        </authorList>
    </citation>
    <scope>NUCLEOTIDE SEQUENCE [LARGE SCALE GENOMIC DNA]</scope>
    <source>
        <strain evidence="3 4">MI-G</strain>
    </source>
</reference>
<feature type="chain" id="PRO_5046448443" evidence="2">
    <location>
        <begin position="23"/>
        <end position="329"/>
    </location>
</feature>
<evidence type="ECO:0000313" key="4">
    <source>
        <dbReference type="Proteomes" id="UP001321520"/>
    </source>
</evidence>
<dbReference type="EMBL" id="CP098023">
    <property type="protein sequence ID" value="WKD50837.1"/>
    <property type="molecule type" value="Genomic_DNA"/>
</dbReference>
<keyword evidence="4" id="KW-1185">Reference proteome</keyword>
<dbReference type="Proteomes" id="UP001321520">
    <property type="component" value="Chromosome"/>
</dbReference>
<feature type="coiled-coil region" evidence="1">
    <location>
        <begin position="49"/>
        <end position="90"/>
    </location>
</feature>
<accession>A0ABY9EF21</accession>
<sequence length="329" mass="38085">MAVKRYCLLFLAGLVVFDGAVAQSQPTLMVERNRLARLEQSLENRLVVQEDIENELLSYEYKLERARESLESLHQKYEESRLELAKAQQNYDSSPNVDTQRQLTKAKHSFDMAERGVDSRSRRLKFIQANHGTLRAKLAEEEYAITETRARISAQQETVNQMVKAMLAQAEESERRAALAKSAVRLDKPELKSAPLQEAPRPEVMPRPVPVAAEREVDSELLAYVQREQERLRKLLADENSENRQTFNSLELRSSGGKRLPFEFLGKDQYRLVTTVDAGRQTYKINSWKFRRTVPAEDDDTRYVFVFDARRLSRPRLVMYPEYALEALN</sequence>